<feature type="domain" description="Ubiquitin-like protease family profile" evidence="4">
    <location>
        <begin position="142"/>
        <end position="223"/>
    </location>
</feature>
<dbReference type="InterPro" id="IPR038765">
    <property type="entry name" value="Papain-like_cys_pep_sf"/>
</dbReference>
<dbReference type="PANTHER" id="PTHR34718:SF2">
    <property type="entry name" value="PHD-TYPE DOMAIN-CONTAINING PROTEIN"/>
    <property type="match status" value="1"/>
</dbReference>
<evidence type="ECO:0000313" key="6">
    <source>
        <dbReference type="Proteomes" id="UP001159405"/>
    </source>
</evidence>
<evidence type="ECO:0000256" key="2">
    <source>
        <dbReference type="ARBA" id="ARBA00022670"/>
    </source>
</evidence>
<keyword evidence="6" id="KW-1185">Reference proteome</keyword>
<evidence type="ECO:0000256" key="3">
    <source>
        <dbReference type="ARBA" id="ARBA00022801"/>
    </source>
</evidence>
<dbReference type="Gene3D" id="3.40.395.10">
    <property type="entry name" value="Adenoviral Proteinase, Chain A"/>
    <property type="match status" value="1"/>
</dbReference>
<comment type="similarity">
    <text evidence="1">Belongs to the peptidase C48 family.</text>
</comment>
<dbReference type="InterPro" id="IPR013083">
    <property type="entry name" value="Znf_RING/FYVE/PHD"/>
</dbReference>
<protein>
    <recommendedName>
        <fullName evidence="4">Ubiquitin-like protease family profile domain-containing protein</fullName>
    </recommendedName>
</protein>
<proteinExistence type="inferred from homology"/>
<keyword evidence="2" id="KW-0645">Protease</keyword>
<comment type="caution">
    <text evidence="5">The sequence shown here is derived from an EMBL/GenBank/DDBJ whole genome shotgun (WGS) entry which is preliminary data.</text>
</comment>
<dbReference type="EMBL" id="CALNXK010000091">
    <property type="protein sequence ID" value="CAH3151439.1"/>
    <property type="molecule type" value="Genomic_DNA"/>
</dbReference>
<dbReference type="SUPFAM" id="SSF54001">
    <property type="entry name" value="Cysteine proteinases"/>
    <property type="match status" value="1"/>
</dbReference>
<organism evidence="5 6">
    <name type="scientific">Porites lobata</name>
    <dbReference type="NCBI Taxonomy" id="104759"/>
    <lineage>
        <taxon>Eukaryota</taxon>
        <taxon>Metazoa</taxon>
        <taxon>Cnidaria</taxon>
        <taxon>Anthozoa</taxon>
        <taxon>Hexacorallia</taxon>
        <taxon>Scleractinia</taxon>
        <taxon>Fungiina</taxon>
        <taxon>Poritidae</taxon>
        <taxon>Porites</taxon>
    </lineage>
</organism>
<evidence type="ECO:0000256" key="1">
    <source>
        <dbReference type="ARBA" id="ARBA00005234"/>
    </source>
</evidence>
<keyword evidence="3" id="KW-0378">Hydrolase</keyword>
<dbReference type="Proteomes" id="UP001159405">
    <property type="component" value="Unassembled WGS sequence"/>
</dbReference>
<gene>
    <name evidence="5" type="ORF">PLOB_00048592</name>
</gene>
<accession>A0ABN8PXH9</accession>
<dbReference type="SUPFAM" id="SSF57903">
    <property type="entry name" value="FYVE/PHD zinc finger"/>
    <property type="match status" value="1"/>
</dbReference>
<sequence length="252" mass="28172">MGHCWLMLCVIADRILRKIPSSAVIKTAILQFHLSCLGIDAIPKTWYCPKCRALPEFKRGGSKQNEALKMNSVCTCKSVANKNDKLYEYDLISSPNGWLDCVIIHEAHILLKKISTSIQGFQRPTLGPVHQFDIMTRPFIQIVNVNNNHWVCFSSINSPPGYVDVYDSLSTPLTQELLQLASDLTRPAFKGVRFIPVQQQKNASDCGVFSIAYATSLVYGLNPMNVTYNISQMRPHLLHCLMGGVITPFPTS</sequence>
<name>A0ABN8PXH9_9CNID</name>
<evidence type="ECO:0000313" key="5">
    <source>
        <dbReference type="EMBL" id="CAH3151439.1"/>
    </source>
</evidence>
<evidence type="ECO:0000259" key="4">
    <source>
        <dbReference type="Pfam" id="PF02902"/>
    </source>
</evidence>
<dbReference type="Pfam" id="PF02902">
    <property type="entry name" value="Peptidase_C48"/>
    <property type="match status" value="1"/>
</dbReference>
<dbReference type="InterPro" id="IPR003653">
    <property type="entry name" value="Peptidase_C48_C"/>
</dbReference>
<reference evidence="5 6" key="1">
    <citation type="submission" date="2022-05" db="EMBL/GenBank/DDBJ databases">
        <authorList>
            <consortium name="Genoscope - CEA"/>
            <person name="William W."/>
        </authorList>
    </citation>
    <scope>NUCLEOTIDE SEQUENCE [LARGE SCALE GENOMIC DNA]</scope>
</reference>
<dbReference type="PANTHER" id="PTHR34718">
    <property type="entry name" value="PHD-TYPE DOMAIN-CONTAINING PROTEIN"/>
    <property type="match status" value="1"/>
</dbReference>
<dbReference type="Gene3D" id="3.30.40.10">
    <property type="entry name" value="Zinc/RING finger domain, C3HC4 (zinc finger)"/>
    <property type="match status" value="1"/>
</dbReference>
<dbReference type="InterPro" id="IPR011011">
    <property type="entry name" value="Znf_FYVE_PHD"/>
</dbReference>